<comment type="caution">
    <text evidence="1">The sequence shown here is derived from an EMBL/GenBank/DDBJ whole genome shotgun (WGS) entry which is preliminary data.</text>
</comment>
<proteinExistence type="predicted"/>
<protein>
    <submittedName>
        <fullName evidence="1">Molybdopterin binding domain protein</fullName>
    </submittedName>
</protein>
<accession>K1RGV3</accession>
<sequence length="72" mass="7779">GNMTLVAYLGDVPILGVPGAAISMPTTIFDVLLPQIYAGDRLTHEDLIRLGDGGLCRLCKPCHFPNCTFGRY</sequence>
<name>K1RGV3_9ZZZZ</name>
<feature type="non-terminal residue" evidence="1">
    <location>
        <position position="1"/>
    </location>
</feature>
<gene>
    <name evidence="1" type="ORF">LEA_19160</name>
</gene>
<reference evidence="1" key="1">
    <citation type="journal article" date="2013" name="Environ. Microbiol.">
        <title>Microbiota from the distal guts of lean and obese adolescents exhibit partial functional redundancy besides clear differences in community structure.</title>
        <authorList>
            <person name="Ferrer M."/>
            <person name="Ruiz A."/>
            <person name="Lanza F."/>
            <person name="Haange S.B."/>
            <person name="Oberbach A."/>
            <person name="Till H."/>
            <person name="Bargiela R."/>
            <person name="Campoy C."/>
            <person name="Segura M.T."/>
            <person name="Richter M."/>
            <person name="von Bergen M."/>
            <person name="Seifert J."/>
            <person name="Suarez A."/>
        </authorList>
    </citation>
    <scope>NUCLEOTIDE SEQUENCE</scope>
</reference>
<dbReference type="AlphaFoldDB" id="K1RGV3"/>
<organism evidence="1">
    <name type="scientific">human gut metagenome</name>
    <dbReference type="NCBI Taxonomy" id="408170"/>
    <lineage>
        <taxon>unclassified sequences</taxon>
        <taxon>metagenomes</taxon>
        <taxon>organismal metagenomes</taxon>
    </lineage>
</organism>
<evidence type="ECO:0000313" key="1">
    <source>
        <dbReference type="EMBL" id="EKC47872.1"/>
    </source>
</evidence>
<dbReference type="EMBL" id="AJWY01013167">
    <property type="protein sequence ID" value="EKC47872.1"/>
    <property type="molecule type" value="Genomic_DNA"/>
</dbReference>